<reference evidence="1" key="1">
    <citation type="submission" date="2019-05" db="EMBL/GenBank/DDBJ databases">
        <authorList>
            <person name="Perez Valdespino A."/>
            <person name="Curiel Quesada E."/>
            <person name="Perez Garcia D."/>
        </authorList>
    </citation>
    <scope>NUCLEOTIDE SEQUENCE</scope>
    <source>
        <strain evidence="1">RO13</strain>
        <plasmid evidence="1">pAerXI</plasmid>
    </source>
</reference>
<accession>A0A7S5U962</accession>
<name>A0A7S5U962_AERHY</name>
<dbReference type="AlphaFoldDB" id="A0A7S5U962"/>
<sequence>MHNLGLMHQQCGHWLQYGASAIGQRGLCKIPRYRSSKSPLDVGGLNTNPLPVMSGIYVGFSMESEQKKSYHLKVYRLACLSGWGQWPHLVETSASPITTWCIWWGKMPHPVYLGNSYLNKPCFTLVT</sequence>
<geneLocation type="plasmid" evidence="1">
    <name>pAerXI</name>
</geneLocation>
<keyword evidence="1" id="KW-0614">Plasmid</keyword>
<proteinExistence type="predicted"/>
<dbReference type="EMBL" id="MK962691">
    <property type="protein sequence ID" value="QHU23891.1"/>
    <property type="molecule type" value="Genomic_DNA"/>
</dbReference>
<evidence type="ECO:0000313" key="1">
    <source>
        <dbReference type="EMBL" id="QHU23891.1"/>
    </source>
</evidence>
<organism evidence="1">
    <name type="scientific">Aeromonas hydrophila</name>
    <dbReference type="NCBI Taxonomy" id="644"/>
    <lineage>
        <taxon>Bacteria</taxon>
        <taxon>Pseudomonadati</taxon>
        <taxon>Pseudomonadota</taxon>
        <taxon>Gammaproteobacteria</taxon>
        <taxon>Aeromonadales</taxon>
        <taxon>Aeromonadaceae</taxon>
        <taxon>Aeromonas</taxon>
    </lineage>
</organism>
<protein>
    <submittedName>
        <fullName evidence="1">Uncharacterized protein</fullName>
    </submittedName>
</protein>